<reference evidence="1 2" key="2">
    <citation type="submission" date="2016-08" db="EMBL/GenBank/DDBJ databases">
        <title>Pervasive Adenine N6-methylation of Active Genes in Fungi.</title>
        <authorList>
            <consortium name="DOE Joint Genome Institute"/>
            <person name="Mondo S.J."/>
            <person name="Dannebaum R.O."/>
            <person name="Kuo R.C."/>
            <person name="Labutti K."/>
            <person name="Haridas S."/>
            <person name="Kuo A."/>
            <person name="Salamov A."/>
            <person name="Ahrendt S.R."/>
            <person name="Lipzen A."/>
            <person name="Sullivan W."/>
            <person name="Andreopoulos W.B."/>
            <person name="Clum A."/>
            <person name="Lindquist E."/>
            <person name="Daum C."/>
            <person name="Ramamoorthy G.K."/>
            <person name="Gryganskyi A."/>
            <person name="Culley D."/>
            <person name="Magnuson J.K."/>
            <person name="James T.Y."/>
            <person name="O'Malley M.A."/>
            <person name="Stajich J.E."/>
            <person name="Spatafora J.W."/>
            <person name="Visel A."/>
            <person name="Grigoriev I.V."/>
        </authorList>
    </citation>
    <scope>NUCLEOTIDE SEQUENCE [LARGE SCALE GENOMIC DNA]</scope>
    <source>
        <strain evidence="2">finn</strain>
    </source>
</reference>
<evidence type="ECO:0000313" key="2">
    <source>
        <dbReference type="Proteomes" id="UP000193719"/>
    </source>
</evidence>
<dbReference type="Proteomes" id="UP000193719">
    <property type="component" value="Unassembled WGS sequence"/>
</dbReference>
<sequence>MLFNKSDYNEYKSPLFKNSNYNSIKLMNNKLFPKSKFNITETYNNIEDGQSYSHIQDDISKINLESKINRSIENILIDENLTKLQNKNQKYKSIVTNKTLSSASSISTESIYDYPNLKSYHKKNFGKTYSTFLNENLLSESSLISSASSLLSNETSTSITDILYSNQKNSFDFLFNNQPNNNELISYIKSKKKESHNINSATKATGKSKKKVIKNGIDNNSLNRHVEASLIEDLSIQGNK</sequence>
<reference evidence="1 2" key="1">
    <citation type="submission" date="2016-08" db="EMBL/GenBank/DDBJ databases">
        <title>Genomes of anaerobic fungi encode conserved fungal cellulosomes for biomass hydrolysis.</title>
        <authorList>
            <consortium name="DOE Joint Genome Institute"/>
            <person name="Haitjema C.H."/>
            <person name="Gilmore S.P."/>
            <person name="Henske J.K."/>
            <person name="Solomon K.V."/>
            <person name="De Groot R."/>
            <person name="Kuo A."/>
            <person name="Mondo S.J."/>
            <person name="Salamov A.A."/>
            <person name="Labutti K."/>
            <person name="Zhao Z."/>
            <person name="Chiniquy J."/>
            <person name="Barry K."/>
            <person name="Brewer H.M."/>
            <person name="Purvine S.O."/>
            <person name="Wright A.T."/>
            <person name="Boxma B."/>
            <person name="Van Alen T."/>
            <person name="Hackstein J.H."/>
            <person name="Baker S.E."/>
            <person name="Grigoriev I.V."/>
            <person name="O'Malley M.A."/>
        </authorList>
    </citation>
    <scope>NUCLEOTIDE SEQUENCE [LARGE SCALE GENOMIC DNA]</scope>
    <source>
        <strain evidence="2">finn</strain>
    </source>
</reference>
<dbReference type="OrthoDB" id="10687453at2759"/>
<proteinExistence type="predicted"/>
<organism evidence="1 2">
    <name type="scientific">Piromyces finnis</name>
    <dbReference type="NCBI Taxonomy" id="1754191"/>
    <lineage>
        <taxon>Eukaryota</taxon>
        <taxon>Fungi</taxon>
        <taxon>Fungi incertae sedis</taxon>
        <taxon>Chytridiomycota</taxon>
        <taxon>Chytridiomycota incertae sedis</taxon>
        <taxon>Neocallimastigomycetes</taxon>
        <taxon>Neocallimastigales</taxon>
        <taxon>Neocallimastigaceae</taxon>
        <taxon>Piromyces</taxon>
    </lineage>
</organism>
<evidence type="ECO:0000313" key="1">
    <source>
        <dbReference type="EMBL" id="ORX51087.1"/>
    </source>
</evidence>
<keyword evidence="2" id="KW-1185">Reference proteome</keyword>
<accession>A0A1Y1VA96</accession>
<comment type="caution">
    <text evidence="1">The sequence shown here is derived from an EMBL/GenBank/DDBJ whole genome shotgun (WGS) entry which is preliminary data.</text>
</comment>
<dbReference type="EMBL" id="MCFH01000019">
    <property type="protein sequence ID" value="ORX51087.1"/>
    <property type="molecule type" value="Genomic_DNA"/>
</dbReference>
<name>A0A1Y1VA96_9FUNG</name>
<dbReference type="AlphaFoldDB" id="A0A1Y1VA96"/>
<protein>
    <submittedName>
        <fullName evidence="1">Uncharacterized protein</fullName>
    </submittedName>
</protein>
<gene>
    <name evidence="1" type="ORF">BCR36DRAFT_45308</name>
</gene>